<dbReference type="InterPro" id="IPR003593">
    <property type="entry name" value="AAA+_ATPase"/>
</dbReference>
<dbReference type="Gene3D" id="3.40.50.300">
    <property type="entry name" value="P-loop containing nucleotide triphosphate hydrolases"/>
    <property type="match status" value="1"/>
</dbReference>
<reference evidence="5 6" key="1">
    <citation type="submission" date="2014-06" db="EMBL/GenBank/DDBJ databases">
        <title>Draft genome sequence of Bacillus manliponensis JCM 15802 (MCCC 1A00708).</title>
        <authorList>
            <person name="Lai Q."/>
            <person name="Liu Y."/>
            <person name="Shao Z."/>
        </authorList>
    </citation>
    <scope>NUCLEOTIDE SEQUENCE [LARGE SCALE GENOMIC DNA]</scope>
    <source>
        <strain evidence="5 6">JCM 15802</strain>
    </source>
</reference>
<feature type="domain" description="ABC transporter" evidence="4">
    <location>
        <begin position="5"/>
        <end position="228"/>
    </location>
</feature>
<protein>
    <submittedName>
        <fullName evidence="5">ABC transporter ATP-binding protein</fullName>
    </submittedName>
</protein>
<dbReference type="eggNOG" id="COG1131">
    <property type="taxonomic scope" value="Bacteria"/>
</dbReference>
<evidence type="ECO:0000256" key="1">
    <source>
        <dbReference type="ARBA" id="ARBA00022448"/>
    </source>
</evidence>
<keyword evidence="1" id="KW-0813">Transport</keyword>
<dbReference type="GO" id="GO:0016887">
    <property type="term" value="F:ATP hydrolysis activity"/>
    <property type="evidence" value="ECO:0007669"/>
    <property type="project" value="InterPro"/>
</dbReference>
<dbReference type="EMBL" id="JOTN01000001">
    <property type="protein sequence ID" value="KEK21488.1"/>
    <property type="molecule type" value="Genomic_DNA"/>
</dbReference>
<keyword evidence="6" id="KW-1185">Reference proteome</keyword>
<evidence type="ECO:0000259" key="4">
    <source>
        <dbReference type="PROSITE" id="PS50893"/>
    </source>
</evidence>
<accession>A0A073KGS4</accession>
<dbReference type="InterPro" id="IPR017871">
    <property type="entry name" value="ABC_transporter-like_CS"/>
</dbReference>
<organism evidence="5 6">
    <name type="scientific">Bacillus manliponensis</name>
    <dbReference type="NCBI Taxonomy" id="574376"/>
    <lineage>
        <taxon>Bacteria</taxon>
        <taxon>Bacillati</taxon>
        <taxon>Bacillota</taxon>
        <taxon>Bacilli</taxon>
        <taxon>Bacillales</taxon>
        <taxon>Bacillaceae</taxon>
        <taxon>Bacillus</taxon>
        <taxon>Bacillus cereus group</taxon>
    </lineage>
</organism>
<evidence type="ECO:0000313" key="5">
    <source>
        <dbReference type="EMBL" id="KEK21488.1"/>
    </source>
</evidence>
<dbReference type="SUPFAM" id="SSF52540">
    <property type="entry name" value="P-loop containing nucleoside triphosphate hydrolases"/>
    <property type="match status" value="1"/>
</dbReference>
<dbReference type="OrthoDB" id="9804819at2"/>
<dbReference type="AlphaFoldDB" id="A0A073KGS4"/>
<evidence type="ECO:0000256" key="3">
    <source>
        <dbReference type="ARBA" id="ARBA00022840"/>
    </source>
</evidence>
<gene>
    <name evidence="5" type="ORF">BAMA_01585</name>
</gene>
<dbReference type="PROSITE" id="PS00211">
    <property type="entry name" value="ABC_TRANSPORTER_1"/>
    <property type="match status" value="1"/>
</dbReference>
<keyword evidence="3 5" id="KW-0067">ATP-binding</keyword>
<comment type="caution">
    <text evidence="5">The sequence shown here is derived from an EMBL/GenBank/DDBJ whole genome shotgun (WGS) entry which is preliminary data.</text>
</comment>
<dbReference type="FunFam" id="3.40.50.300:FF:001548">
    <property type="entry name" value="ABC efflux transporter ATP-binding protein"/>
    <property type="match status" value="1"/>
</dbReference>
<proteinExistence type="predicted"/>
<dbReference type="PANTHER" id="PTHR42711">
    <property type="entry name" value="ABC TRANSPORTER ATP-BINDING PROTEIN"/>
    <property type="match status" value="1"/>
</dbReference>
<dbReference type="GO" id="GO:0005524">
    <property type="term" value="F:ATP binding"/>
    <property type="evidence" value="ECO:0007669"/>
    <property type="project" value="UniProtKB-KW"/>
</dbReference>
<dbReference type="PROSITE" id="PS50893">
    <property type="entry name" value="ABC_TRANSPORTER_2"/>
    <property type="match status" value="1"/>
</dbReference>
<dbReference type="Pfam" id="PF00005">
    <property type="entry name" value="ABC_tran"/>
    <property type="match status" value="1"/>
</dbReference>
<name>A0A073KGS4_9BACI</name>
<dbReference type="CDD" id="cd03230">
    <property type="entry name" value="ABC_DR_subfamily_A"/>
    <property type="match status" value="1"/>
</dbReference>
<evidence type="ECO:0000313" key="6">
    <source>
        <dbReference type="Proteomes" id="UP000027822"/>
    </source>
</evidence>
<dbReference type="STRING" id="574376.BAMA_01585"/>
<sequence>MEHIIEVNGVSKVFKDKKAVNDVSFSVKKGEIIALLGPNGAGKTTMISMMLGLQKPSEGKVLICGNDPTHKDVRNKIGGMLQEVSVIDSVSVEEVIDLFCSYYQNPMKKETLLQLANLQKERKKRCETLSGGQKRRLNFALALAGNPDVIFLDEPTVGMDIASRKSFWDTMRNLTNEGKTIILTTHYLEEADALADRILLLANGRVIADRTPNEMKSTILQKKISFELKEEVPLTMLRSLPYVTDVYREKQRFMLMTDDADMTLREIFIKNVPVMEIEVERGGLDEAFQQFVEKEEEKAV</sequence>
<dbReference type="PANTHER" id="PTHR42711:SF17">
    <property type="entry name" value="ABC TRANSPORTER ATP-BINDING PROTEIN"/>
    <property type="match status" value="1"/>
</dbReference>
<dbReference type="RefSeq" id="WP_034635463.1">
    <property type="nucleotide sequence ID" value="NZ_CBCSJC010000002.1"/>
</dbReference>
<dbReference type="SMART" id="SM00382">
    <property type="entry name" value="AAA"/>
    <property type="match status" value="1"/>
</dbReference>
<dbReference type="InterPro" id="IPR050763">
    <property type="entry name" value="ABC_transporter_ATP-binding"/>
</dbReference>
<dbReference type="InterPro" id="IPR027417">
    <property type="entry name" value="P-loop_NTPase"/>
</dbReference>
<keyword evidence="2" id="KW-0547">Nucleotide-binding</keyword>
<evidence type="ECO:0000256" key="2">
    <source>
        <dbReference type="ARBA" id="ARBA00022741"/>
    </source>
</evidence>
<dbReference type="Proteomes" id="UP000027822">
    <property type="component" value="Unassembled WGS sequence"/>
</dbReference>
<dbReference type="InterPro" id="IPR003439">
    <property type="entry name" value="ABC_transporter-like_ATP-bd"/>
</dbReference>